<dbReference type="InterPro" id="IPR019004">
    <property type="entry name" value="YqeY/Aim41"/>
</dbReference>
<dbReference type="InterPro" id="IPR023168">
    <property type="entry name" value="GatB_Yqey_C_2"/>
</dbReference>
<protein>
    <recommendedName>
        <fullName evidence="2">GatB/YqeY domain-containing protein</fullName>
    </recommendedName>
</protein>
<name>A0A381P0Z7_9ZZZZ</name>
<dbReference type="Gene3D" id="1.10.1510.10">
    <property type="entry name" value="Uncharacterised protein YqeY/AIM41 PF09424, N-terminal domain"/>
    <property type="match status" value="1"/>
</dbReference>
<dbReference type="PANTHER" id="PTHR28055">
    <property type="entry name" value="ALTERED INHERITANCE OF MITOCHONDRIA PROTEIN 41, MITOCHONDRIAL"/>
    <property type="match status" value="1"/>
</dbReference>
<dbReference type="PANTHER" id="PTHR28055:SF1">
    <property type="entry name" value="ALTERED INHERITANCE OF MITOCHONDRIA PROTEIN 41, MITOCHONDRIAL"/>
    <property type="match status" value="1"/>
</dbReference>
<proteinExistence type="predicted"/>
<dbReference type="Gene3D" id="1.10.10.410">
    <property type="match status" value="1"/>
</dbReference>
<evidence type="ECO:0000313" key="1">
    <source>
        <dbReference type="EMBL" id="SUZ59858.1"/>
    </source>
</evidence>
<accession>A0A381P0Z7</accession>
<reference evidence="1" key="1">
    <citation type="submission" date="2018-05" db="EMBL/GenBank/DDBJ databases">
        <authorList>
            <person name="Lanie J.A."/>
            <person name="Ng W.-L."/>
            <person name="Kazmierczak K.M."/>
            <person name="Andrzejewski T.M."/>
            <person name="Davidsen T.M."/>
            <person name="Wayne K.J."/>
            <person name="Tettelin H."/>
            <person name="Glass J.I."/>
            <person name="Rusch D."/>
            <person name="Podicherti R."/>
            <person name="Tsui H.-C.T."/>
            <person name="Winkler M.E."/>
        </authorList>
    </citation>
    <scope>NUCLEOTIDE SEQUENCE</scope>
</reference>
<dbReference type="InterPro" id="IPR003789">
    <property type="entry name" value="Asn/Gln_tRNA_amidoTrase-B-like"/>
</dbReference>
<dbReference type="SUPFAM" id="SSF89095">
    <property type="entry name" value="GatB/YqeY motif"/>
    <property type="match status" value="1"/>
</dbReference>
<dbReference type="AlphaFoldDB" id="A0A381P0Z7"/>
<organism evidence="1">
    <name type="scientific">marine metagenome</name>
    <dbReference type="NCBI Taxonomy" id="408172"/>
    <lineage>
        <taxon>unclassified sequences</taxon>
        <taxon>metagenomes</taxon>
        <taxon>ecological metagenomes</taxon>
    </lineage>
</organism>
<dbReference type="Pfam" id="PF09424">
    <property type="entry name" value="YqeY"/>
    <property type="match status" value="1"/>
</dbReference>
<evidence type="ECO:0008006" key="2">
    <source>
        <dbReference type="Google" id="ProtNLM"/>
    </source>
</evidence>
<dbReference type="EMBL" id="UINC01000703">
    <property type="protein sequence ID" value="SUZ59858.1"/>
    <property type="molecule type" value="Genomic_DNA"/>
</dbReference>
<dbReference type="GO" id="GO:0016884">
    <property type="term" value="F:carbon-nitrogen ligase activity, with glutamine as amido-N-donor"/>
    <property type="evidence" value="ECO:0007669"/>
    <property type="project" value="InterPro"/>
</dbReference>
<sequence length="137" mass="15115">MYSAMKSGEKGRAGTLRTLLAKLKDRQIEKGEAITEQEGLSVVKMLVKQRKESMELYQQASRFDLAETESAELQVLETYLPKMMDGDEIRHLVEAVIAETGASGIGDIGVVMPRVMQRGSGRVDGKMANSILRELLA</sequence>
<gene>
    <name evidence="1" type="ORF">METZ01_LOCUS12712</name>
</gene>
<dbReference type="InterPro" id="IPR042184">
    <property type="entry name" value="YqeY/Aim41_N"/>
</dbReference>